<organism evidence="2 3">
    <name type="scientific">Paracoccus methylarcula</name>
    <dbReference type="NCBI Taxonomy" id="72022"/>
    <lineage>
        <taxon>Bacteria</taxon>
        <taxon>Pseudomonadati</taxon>
        <taxon>Pseudomonadota</taxon>
        <taxon>Alphaproteobacteria</taxon>
        <taxon>Rhodobacterales</taxon>
        <taxon>Paracoccaceae</taxon>
        <taxon>Paracoccus</taxon>
    </lineage>
</organism>
<accession>A0A3R7Q132</accession>
<dbReference type="Pfam" id="PF07700">
    <property type="entry name" value="HNOB"/>
    <property type="match status" value="1"/>
</dbReference>
<keyword evidence="3" id="KW-1185">Reference proteome</keyword>
<dbReference type="AlphaFoldDB" id="A0A3R7Q132"/>
<gene>
    <name evidence="2" type="ORF">A7A09_016635</name>
</gene>
<dbReference type="Gene3D" id="3.90.1520.10">
    <property type="entry name" value="H-NOX domain"/>
    <property type="match status" value="1"/>
</dbReference>
<dbReference type="SUPFAM" id="SSF111126">
    <property type="entry name" value="Ligand-binding domain in the NO signalling and Golgi transport"/>
    <property type="match status" value="1"/>
</dbReference>
<dbReference type="EMBL" id="PXNQ02000011">
    <property type="protein sequence ID" value="RNF33383.1"/>
    <property type="molecule type" value="Genomic_DNA"/>
</dbReference>
<name>A0A3R7Q132_9RHOB</name>
<dbReference type="InterPro" id="IPR011644">
    <property type="entry name" value="Heme_NO-bd"/>
</dbReference>
<protein>
    <recommendedName>
        <fullName evidence="1">Heme NO-binding domain-containing protein</fullName>
    </recommendedName>
</protein>
<evidence type="ECO:0000259" key="1">
    <source>
        <dbReference type="Pfam" id="PF07700"/>
    </source>
</evidence>
<sequence>MHWLVRRSIESFLRETYSDQFWLRVCQRSGDDALQRYVYDRHSIDLISDAARFLDKPEDDLLEDLGAWIARRRRVRRLLRFSGRNFPDFLLNLEMLADRVRMVMPDFFMPRVQVFEDGADCLRIDFPPDGHDWACCMAGLIRCMADDYGALGLIWIGENSVTVQISDGSFAPGRRFLLGGDEEAAR</sequence>
<reference evidence="2" key="1">
    <citation type="submission" date="2018-05" db="EMBL/GenBank/DDBJ databases">
        <title>Reclassification of Methylarcula marina and Methylarcula terricola as Paracoccus methylarcula sp.nov., comb.nov. and Paracoccus terricola comb.nov.</title>
        <authorList>
            <person name="Shmareva M.N."/>
            <person name="Doronina N.V."/>
            <person name="Vasilenko O.V."/>
            <person name="Tarlachkov S.V."/>
            <person name="Trotsenko Y.A."/>
        </authorList>
    </citation>
    <scope>NUCLEOTIDE SEQUENCE [LARGE SCALE GENOMIC DNA]</scope>
    <source>
        <strain evidence="2">VKM B-2159</strain>
    </source>
</reference>
<feature type="domain" description="Heme NO-binding" evidence="1">
    <location>
        <begin position="5"/>
        <end position="147"/>
    </location>
</feature>
<dbReference type="RefSeq" id="WP_106692453.1">
    <property type="nucleotide sequence ID" value="NZ_PXNQ02000011.1"/>
</dbReference>
<proteinExistence type="predicted"/>
<dbReference type="Proteomes" id="UP000238137">
    <property type="component" value="Unassembled WGS sequence"/>
</dbReference>
<dbReference type="InterPro" id="IPR024096">
    <property type="entry name" value="NO_sig/Golgi_transp_ligand-bd"/>
</dbReference>
<dbReference type="GO" id="GO:0020037">
    <property type="term" value="F:heme binding"/>
    <property type="evidence" value="ECO:0007669"/>
    <property type="project" value="InterPro"/>
</dbReference>
<evidence type="ECO:0000313" key="2">
    <source>
        <dbReference type="EMBL" id="RNF33383.1"/>
    </source>
</evidence>
<dbReference type="OrthoDB" id="981203at2"/>
<comment type="caution">
    <text evidence="2">The sequence shown here is derived from an EMBL/GenBank/DDBJ whole genome shotgun (WGS) entry which is preliminary data.</text>
</comment>
<evidence type="ECO:0000313" key="3">
    <source>
        <dbReference type="Proteomes" id="UP000238137"/>
    </source>
</evidence>
<dbReference type="InterPro" id="IPR038158">
    <property type="entry name" value="H-NOX_domain_sf"/>
</dbReference>